<organism evidence="1 2">
    <name type="scientific">Castanea mollissima</name>
    <name type="common">Chinese chestnut</name>
    <dbReference type="NCBI Taxonomy" id="60419"/>
    <lineage>
        <taxon>Eukaryota</taxon>
        <taxon>Viridiplantae</taxon>
        <taxon>Streptophyta</taxon>
        <taxon>Embryophyta</taxon>
        <taxon>Tracheophyta</taxon>
        <taxon>Spermatophyta</taxon>
        <taxon>Magnoliopsida</taxon>
        <taxon>eudicotyledons</taxon>
        <taxon>Gunneridae</taxon>
        <taxon>Pentapetalae</taxon>
        <taxon>rosids</taxon>
        <taxon>fabids</taxon>
        <taxon>Fagales</taxon>
        <taxon>Fagaceae</taxon>
        <taxon>Castanea</taxon>
    </lineage>
</organism>
<evidence type="ECO:0000313" key="1">
    <source>
        <dbReference type="EMBL" id="KAF3973591.1"/>
    </source>
</evidence>
<dbReference type="SUPFAM" id="SSF55874">
    <property type="entry name" value="ATPase domain of HSP90 chaperone/DNA topoisomerase II/histidine kinase"/>
    <property type="match status" value="1"/>
</dbReference>
<keyword evidence="2" id="KW-1185">Reference proteome</keyword>
<dbReference type="AlphaFoldDB" id="A0A8J4S021"/>
<proteinExistence type="predicted"/>
<comment type="caution">
    <text evidence="1">The sequence shown here is derived from an EMBL/GenBank/DDBJ whole genome shotgun (WGS) entry which is preliminary data.</text>
</comment>
<gene>
    <name evidence="1" type="ORF">CMV_002990</name>
</gene>
<evidence type="ECO:0000313" key="2">
    <source>
        <dbReference type="Proteomes" id="UP000737018"/>
    </source>
</evidence>
<accession>A0A8J4S021</accession>
<dbReference type="Proteomes" id="UP000737018">
    <property type="component" value="Unassembled WGS sequence"/>
</dbReference>
<protein>
    <submittedName>
        <fullName evidence="1">Uncharacterized protein</fullName>
    </submittedName>
</protein>
<dbReference type="InterPro" id="IPR020575">
    <property type="entry name" value="Hsp90_N"/>
</dbReference>
<dbReference type="Gene3D" id="3.30.565.10">
    <property type="entry name" value="Histidine kinase-like ATPase, C-terminal domain"/>
    <property type="match status" value="1"/>
</dbReference>
<dbReference type="OrthoDB" id="28737at2759"/>
<name>A0A8J4S021_9ROSI</name>
<reference evidence="1" key="1">
    <citation type="submission" date="2020-03" db="EMBL/GenBank/DDBJ databases">
        <title>Castanea mollissima Vanexum genome sequencing.</title>
        <authorList>
            <person name="Staton M."/>
        </authorList>
    </citation>
    <scope>NUCLEOTIDE SEQUENCE</scope>
    <source>
        <tissue evidence="1">Leaf</tissue>
    </source>
</reference>
<sequence length="97" mass="10855">MLLLTNAMLSSFYQTGSQLSTDEVRSGMRKNRPCRFGEQFGYNYEVWDQGIYGGIAARRRYLVNNLGTITRSGTKEFMEALQPGADVSMIGQFSIGV</sequence>
<dbReference type="InterPro" id="IPR036890">
    <property type="entry name" value="HATPase_C_sf"/>
</dbReference>
<dbReference type="PRINTS" id="PR00775">
    <property type="entry name" value="HEATSHOCK90"/>
</dbReference>
<dbReference type="EMBL" id="JRKL02000226">
    <property type="protein sequence ID" value="KAF3973591.1"/>
    <property type="molecule type" value="Genomic_DNA"/>
</dbReference>